<gene>
    <name evidence="3" type="ORF">S01H1_72840</name>
</gene>
<feature type="non-terminal residue" evidence="3">
    <location>
        <position position="242"/>
    </location>
</feature>
<organism evidence="3">
    <name type="scientific">marine sediment metagenome</name>
    <dbReference type="NCBI Taxonomy" id="412755"/>
    <lineage>
        <taxon>unclassified sequences</taxon>
        <taxon>metagenomes</taxon>
        <taxon>ecological metagenomes</taxon>
    </lineage>
</organism>
<sequence length="242" mass="27623">WHKMNPPQPTPAAGISQPGFAYDAVNRVFVLFGSQSQTDPRTWIYDLPKNRWRVLPIDRHPPAEKSCPVLAADTRNGIVLCNVRGDDGLQTWALDVARQKWTRLELDHQPDDSGSRNRVLLYLPDENLFVLENRTKEEQQIWTFRWAEAPPRPARPGDLRVTTQPGGATLTWQPPSRGPRLRYNIYRARGERPWDVEFNQVAKELRAATFKDAGLPEGEVYCYRVRGVDPQGNEGPPSKGEF</sequence>
<feature type="non-terminal residue" evidence="3">
    <location>
        <position position="1"/>
    </location>
</feature>
<evidence type="ECO:0000256" key="1">
    <source>
        <dbReference type="SAM" id="MobiDB-lite"/>
    </source>
</evidence>
<dbReference type="Gene3D" id="2.60.40.10">
    <property type="entry name" value="Immunoglobulins"/>
    <property type="match status" value="1"/>
</dbReference>
<dbReference type="InterPro" id="IPR036116">
    <property type="entry name" value="FN3_sf"/>
</dbReference>
<protein>
    <recommendedName>
        <fullName evidence="2">Fibronectin type-III domain-containing protein</fullName>
    </recommendedName>
</protein>
<comment type="caution">
    <text evidence="3">The sequence shown here is derived from an EMBL/GenBank/DDBJ whole genome shotgun (WGS) entry which is preliminary data.</text>
</comment>
<dbReference type="InterPro" id="IPR013783">
    <property type="entry name" value="Ig-like_fold"/>
</dbReference>
<dbReference type="Gene3D" id="2.120.10.80">
    <property type="entry name" value="Kelch-type beta propeller"/>
    <property type="match status" value="1"/>
</dbReference>
<feature type="region of interest" description="Disordered" evidence="1">
    <location>
        <begin position="153"/>
        <end position="174"/>
    </location>
</feature>
<dbReference type="InterPro" id="IPR015915">
    <property type="entry name" value="Kelch-typ_b-propeller"/>
</dbReference>
<dbReference type="InterPro" id="IPR011043">
    <property type="entry name" value="Gal_Oxase/kelch_b-propeller"/>
</dbReference>
<dbReference type="EMBL" id="BARS01048623">
    <property type="protein sequence ID" value="GAG38494.1"/>
    <property type="molecule type" value="Genomic_DNA"/>
</dbReference>
<dbReference type="CDD" id="cd00063">
    <property type="entry name" value="FN3"/>
    <property type="match status" value="1"/>
</dbReference>
<evidence type="ECO:0000313" key="3">
    <source>
        <dbReference type="EMBL" id="GAG38494.1"/>
    </source>
</evidence>
<feature type="domain" description="Fibronectin type-III" evidence="2">
    <location>
        <begin position="150"/>
        <end position="242"/>
    </location>
</feature>
<dbReference type="AlphaFoldDB" id="X0X5M3"/>
<dbReference type="PROSITE" id="PS50853">
    <property type="entry name" value="FN3"/>
    <property type="match status" value="1"/>
</dbReference>
<dbReference type="SUPFAM" id="SSF50965">
    <property type="entry name" value="Galactose oxidase, central domain"/>
    <property type="match status" value="1"/>
</dbReference>
<proteinExistence type="predicted"/>
<dbReference type="SMART" id="SM00060">
    <property type="entry name" value="FN3"/>
    <property type="match status" value="1"/>
</dbReference>
<name>X0X5M3_9ZZZZ</name>
<dbReference type="InterPro" id="IPR003961">
    <property type="entry name" value="FN3_dom"/>
</dbReference>
<feature type="compositionally biased region" description="Polar residues" evidence="1">
    <location>
        <begin position="161"/>
        <end position="174"/>
    </location>
</feature>
<accession>X0X5M3</accession>
<reference evidence="3" key="1">
    <citation type="journal article" date="2014" name="Front. Microbiol.">
        <title>High frequency of phylogenetically diverse reductive dehalogenase-homologous genes in deep subseafloor sedimentary metagenomes.</title>
        <authorList>
            <person name="Kawai M."/>
            <person name="Futagami T."/>
            <person name="Toyoda A."/>
            <person name="Takaki Y."/>
            <person name="Nishi S."/>
            <person name="Hori S."/>
            <person name="Arai W."/>
            <person name="Tsubouchi T."/>
            <person name="Morono Y."/>
            <person name="Uchiyama I."/>
            <person name="Ito T."/>
            <person name="Fujiyama A."/>
            <person name="Inagaki F."/>
            <person name="Takami H."/>
        </authorList>
    </citation>
    <scope>NUCLEOTIDE SEQUENCE</scope>
    <source>
        <strain evidence="3">Expedition CK06-06</strain>
    </source>
</reference>
<evidence type="ECO:0000259" key="2">
    <source>
        <dbReference type="PROSITE" id="PS50853"/>
    </source>
</evidence>
<dbReference type="SUPFAM" id="SSF49265">
    <property type="entry name" value="Fibronectin type III"/>
    <property type="match status" value="1"/>
</dbReference>
<dbReference type="Pfam" id="PF00041">
    <property type="entry name" value="fn3"/>
    <property type="match status" value="1"/>
</dbReference>